<dbReference type="AlphaFoldDB" id="A0A077ZGC1"/>
<gene>
    <name evidence="2" type="ORF">TTRE_0000773501</name>
</gene>
<evidence type="ECO:0000313" key="2">
    <source>
        <dbReference type="EMBL" id="CDW59401.1"/>
    </source>
</evidence>
<sequence>MHLCMPQAFASSKPKESCKVPTQSRQLRPSIVLIIEARKRAATPGVQSVEDRFGKNARARARAHKEDDPGEDGKEGRKKLFTVATPMPEPCGAACEEVFSRPSEVVAGCGGTAVVFSSPTEEEAVASPRLGINRSPIVPTCFLNLLPILRGRSYLRPNLLYVQRRM</sequence>
<feature type="region of interest" description="Disordered" evidence="1">
    <location>
        <begin position="44"/>
        <end position="78"/>
    </location>
</feature>
<accession>A0A077ZGC1</accession>
<evidence type="ECO:0000256" key="1">
    <source>
        <dbReference type="SAM" id="MobiDB-lite"/>
    </source>
</evidence>
<evidence type="ECO:0000313" key="3">
    <source>
        <dbReference type="Proteomes" id="UP000030665"/>
    </source>
</evidence>
<reference evidence="2" key="1">
    <citation type="submission" date="2014-01" db="EMBL/GenBank/DDBJ databases">
        <authorList>
            <person name="Aslett M."/>
        </authorList>
    </citation>
    <scope>NUCLEOTIDE SEQUENCE</scope>
</reference>
<organism evidence="2 3">
    <name type="scientific">Trichuris trichiura</name>
    <name type="common">Whipworm</name>
    <name type="synonym">Trichocephalus trichiurus</name>
    <dbReference type="NCBI Taxonomy" id="36087"/>
    <lineage>
        <taxon>Eukaryota</taxon>
        <taxon>Metazoa</taxon>
        <taxon>Ecdysozoa</taxon>
        <taxon>Nematoda</taxon>
        <taxon>Enoplea</taxon>
        <taxon>Dorylaimia</taxon>
        <taxon>Trichinellida</taxon>
        <taxon>Trichuridae</taxon>
        <taxon>Trichuris</taxon>
    </lineage>
</organism>
<name>A0A077ZGC1_TRITR</name>
<protein>
    <submittedName>
        <fullName evidence="2">Uncharacterized protein</fullName>
    </submittedName>
</protein>
<dbReference type="EMBL" id="HG806585">
    <property type="protein sequence ID" value="CDW59401.1"/>
    <property type="molecule type" value="Genomic_DNA"/>
</dbReference>
<feature type="compositionally biased region" description="Basic and acidic residues" evidence="1">
    <location>
        <begin position="64"/>
        <end position="75"/>
    </location>
</feature>
<dbReference type="Proteomes" id="UP000030665">
    <property type="component" value="Unassembled WGS sequence"/>
</dbReference>
<proteinExistence type="predicted"/>
<keyword evidence="3" id="KW-1185">Reference proteome</keyword>
<reference evidence="2" key="2">
    <citation type="submission" date="2014-03" db="EMBL/GenBank/DDBJ databases">
        <title>The whipworm genome and dual-species transcriptomics of an intimate host-pathogen interaction.</title>
        <authorList>
            <person name="Foth B.J."/>
            <person name="Tsai I.J."/>
            <person name="Reid A.J."/>
            <person name="Bancroft A.J."/>
            <person name="Nichol S."/>
            <person name="Tracey A."/>
            <person name="Holroyd N."/>
            <person name="Cotton J.A."/>
            <person name="Stanley E.J."/>
            <person name="Zarowiecki M."/>
            <person name="Liu J.Z."/>
            <person name="Huckvale T."/>
            <person name="Cooper P.J."/>
            <person name="Grencis R.K."/>
            <person name="Berriman M."/>
        </authorList>
    </citation>
    <scope>NUCLEOTIDE SEQUENCE [LARGE SCALE GENOMIC DNA]</scope>
</reference>